<dbReference type="Proteomes" id="UP000044377">
    <property type="component" value="Unassembled WGS sequence"/>
</dbReference>
<reference evidence="2" key="1">
    <citation type="submission" date="2015-01" db="EMBL/GenBank/DDBJ databases">
        <authorList>
            <person name="Paterson Steve"/>
        </authorList>
    </citation>
    <scope>NUCLEOTIDE SEQUENCE [LARGE SCALE GENOMIC DNA]</scope>
    <source>
        <strain evidence="2">OBR1</strain>
    </source>
</reference>
<dbReference type="EMBL" id="CGIG01000001">
    <property type="protein sequence ID" value="CPR19742.1"/>
    <property type="molecule type" value="Genomic_DNA"/>
</dbReference>
<protein>
    <submittedName>
        <fullName evidence="1">Uncharacterized protein</fullName>
    </submittedName>
</protein>
<proteinExistence type="predicted"/>
<gene>
    <name evidence="1" type="ORF">BN1221_03931</name>
</gene>
<evidence type="ECO:0000313" key="1">
    <source>
        <dbReference type="EMBL" id="CPR19742.1"/>
    </source>
</evidence>
<keyword evidence="2" id="KW-1185">Reference proteome</keyword>
<organism evidence="1 2">
    <name type="scientific">Brenneria goodwinii</name>
    <dbReference type="NCBI Taxonomy" id="1109412"/>
    <lineage>
        <taxon>Bacteria</taxon>
        <taxon>Pseudomonadati</taxon>
        <taxon>Pseudomonadota</taxon>
        <taxon>Gammaproteobacteria</taxon>
        <taxon>Enterobacterales</taxon>
        <taxon>Pectobacteriaceae</taxon>
        <taxon>Brenneria</taxon>
    </lineage>
</organism>
<sequence>MAIFLRRAILDRLPYGLSLVRRQKTSPDNFRWISQRFLL</sequence>
<accession>A0A0G4K0D0</accession>
<name>A0A0G4K0D0_9GAMM</name>
<dbReference type="AlphaFoldDB" id="A0A0G4K0D0"/>
<dbReference type="STRING" id="1109412.BN1221_03931"/>
<evidence type="ECO:0000313" key="2">
    <source>
        <dbReference type="Proteomes" id="UP000044377"/>
    </source>
</evidence>